<name>A0A1D2YXC3_9BACI</name>
<keyword evidence="4 7" id="KW-1133">Transmembrane helix</keyword>
<accession>A0A1D2YXC3</accession>
<dbReference type="OrthoDB" id="9813917at2"/>
<dbReference type="PANTHER" id="PTHR34390">
    <property type="entry name" value="UPF0442 PROTEIN YJJB-RELATED"/>
    <property type="match status" value="1"/>
</dbReference>
<dbReference type="PANTHER" id="PTHR34390:SF2">
    <property type="entry name" value="SUCCINATE TRANSPORTER SUBUNIT YJJP-RELATED"/>
    <property type="match status" value="1"/>
</dbReference>
<comment type="subcellular location">
    <subcellularLocation>
        <location evidence="1">Cell membrane</location>
        <topology evidence="1">Multi-pass membrane protein</topology>
    </subcellularLocation>
</comment>
<evidence type="ECO:0000256" key="2">
    <source>
        <dbReference type="ARBA" id="ARBA00022475"/>
    </source>
</evidence>
<evidence type="ECO:0000256" key="7">
    <source>
        <dbReference type="SAM" id="Phobius"/>
    </source>
</evidence>
<dbReference type="AlphaFoldDB" id="A0A1D2YXC3"/>
<gene>
    <name evidence="9" type="ORF">BHF71_05250</name>
</gene>
<dbReference type="GO" id="GO:0015744">
    <property type="term" value="P:succinate transport"/>
    <property type="evidence" value="ECO:0007669"/>
    <property type="project" value="TreeGrafter"/>
</dbReference>
<evidence type="ECO:0000256" key="1">
    <source>
        <dbReference type="ARBA" id="ARBA00004651"/>
    </source>
</evidence>
<comment type="similarity">
    <text evidence="6">Belongs to the ThrE exporter (TC 2.A.79) family.</text>
</comment>
<evidence type="ECO:0000313" key="9">
    <source>
        <dbReference type="EMBL" id="OEG00308.1"/>
    </source>
</evidence>
<feature type="transmembrane region" description="Helical" evidence="7">
    <location>
        <begin position="173"/>
        <end position="191"/>
    </location>
</feature>
<evidence type="ECO:0000256" key="5">
    <source>
        <dbReference type="ARBA" id="ARBA00023136"/>
    </source>
</evidence>
<proteinExistence type="inferred from homology"/>
<sequence length="252" mass="27731">MKADISEIIEVCLLAGKIILSNGGETYRVEDTMIRIAQSYSVKEVYSFVTPTGIFLTVQGENKGQEQTKFIRIFERSIDLNKVVLVNDISRRICNGSLTIDEAYEKLLEIENQKHLYPKWIQIIAAAIATGFFALMFGGDWKDYLSAFITGGIGFVVFIYIHRLVRVKFFTEIITSTIIGLISVFFLKIGLGNHLEKIVVGSIMPMVPGVQITNAVRDLMAGDLVSGVARGSEALITALAIGTGIAVVISFL</sequence>
<keyword evidence="2" id="KW-1003">Cell membrane</keyword>
<evidence type="ECO:0000313" key="10">
    <source>
        <dbReference type="Proteomes" id="UP000243739"/>
    </source>
</evidence>
<protein>
    <recommendedName>
        <fullName evidence="8">Threonine/serine exporter-like N-terminal domain-containing protein</fullName>
    </recommendedName>
</protein>
<dbReference type="GO" id="GO:0005886">
    <property type="term" value="C:plasma membrane"/>
    <property type="evidence" value="ECO:0007669"/>
    <property type="project" value="UniProtKB-SubCell"/>
</dbReference>
<feature type="transmembrane region" description="Helical" evidence="7">
    <location>
        <begin position="120"/>
        <end position="138"/>
    </location>
</feature>
<dbReference type="EMBL" id="MIJF01000003">
    <property type="protein sequence ID" value="OEG00308.1"/>
    <property type="molecule type" value="Genomic_DNA"/>
</dbReference>
<keyword evidence="3 7" id="KW-0812">Transmembrane</keyword>
<keyword evidence="5 7" id="KW-0472">Membrane</keyword>
<dbReference type="STRING" id="337097.BHF71_05250"/>
<keyword evidence="10" id="KW-1185">Reference proteome</keyword>
<dbReference type="GO" id="GO:0022857">
    <property type="term" value="F:transmembrane transporter activity"/>
    <property type="evidence" value="ECO:0007669"/>
    <property type="project" value="InterPro"/>
</dbReference>
<evidence type="ECO:0000256" key="3">
    <source>
        <dbReference type="ARBA" id="ARBA00022692"/>
    </source>
</evidence>
<dbReference type="InterPro" id="IPR050539">
    <property type="entry name" value="ThrE_Dicarb/AminoAcid_Exp"/>
</dbReference>
<dbReference type="InterPro" id="IPR010619">
    <property type="entry name" value="ThrE-like_N"/>
</dbReference>
<dbReference type="Pfam" id="PF06738">
    <property type="entry name" value="ThrE"/>
    <property type="match status" value="1"/>
</dbReference>
<reference evidence="9 10" key="1">
    <citation type="submission" date="2016-09" db="EMBL/GenBank/DDBJ databases">
        <title>Draft genome sequence for the type strain of Vulcanibacillus modesticaldus BR, a strictly anaerobic, moderately thermophilic, and nitrate-reducing bacterium from deep sea-hydrothermal vents of the Mid-Atlantic Ridge.</title>
        <authorList>
            <person name="Abin C.A."/>
            <person name="Hollibaugh J.T."/>
        </authorList>
    </citation>
    <scope>NUCLEOTIDE SEQUENCE [LARGE SCALE GENOMIC DNA]</scope>
    <source>
        <strain evidence="9 10">BR</strain>
    </source>
</reference>
<organism evidence="9 10">
    <name type="scientific">Vulcanibacillus modesticaldus</name>
    <dbReference type="NCBI Taxonomy" id="337097"/>
    <lineage>
        <taxon>Bacteria</taxon>
        <taxon>Bacillati</taxon>
        <taxon>Bacillota</taxon>
        <taxon>Bacilli</taxon>
        <taxon>Bacillales</taxon>
        <taxon>Bacillaceae</taxon>
        <taxon>Vulcanibacillus</taxon>
    </lineage>
</organism>
<evidence type="ECO:0000256" key="6">
    <source>
        <dbReference type="ARBA" id="ARBA00034125"/>
    </source>
</evidence>
<dbReference type="RefSeq" id="WP_069655844.1">
    <property type="nucleotide sequence ID" value="NZ_MIJF01000003.1"/>
</dbReference>
<evidence type="ECO:0000259" key="8">
    <source>
        <dbReference type="Pfam" id="PF06738"/>
    </source>
</evidence>
<evidence type="ECO:0000256" key="4">
    <source>
        <dbReference type="ARBA" id="ARBA00022989"/>
    </source>
</evidence>
<comment type="caution">
    <text evidence="9">The sequence shown here is derived from an EMBL/GenBank/DDBJ whole genome shotgun (WGS) entry which is preliminary data.</text>
</comment>
<dbReference type="Proteomes" id="UP000243739">
    <property type="component" value="Unassembled WGS sequence"/>
</dbReference>
<feature type="transmembrane region" description="Helical" evidence="7">
    <location>
        <begin position="234"/>
        <end position="251"/>
    </location>
</feature>
<feature type="transmembrane region" description="Helical" evidence="7">
    <location>
        <begin position="144"/>
        <end position="161"/>
    </location>
</feature>
<feature type="domain" description="Threonine/serine exporter-like N-terminal" evidence="8">
    <location>
        <begin position="11"/>
        <end position="251"/>
    </location>
</feature>